<reference evidence="2" key="1">
    <citation type="submission" date="2022-11" db="UniProtKB">
        <authorList>
            <consortium name="WormBaseParasite"/>
        </authorList>
    </citation>
    <scope>IDENTIFICATION</scope>
</reference>
<dbReference type="AlphaFoldDB" id="A0A914Y8X2"/>
<sequence length="361" mass="41770">MYVTIYNVRSSKANCYLCWYRICGIERGIKWKVKSVLSKAENEKSMNILQELIFHRSLQKCDVNIKKCQRLIKENMTYHEVLESLYHLDVNDRKFCDSENVNTFHLKQFFTYASRAIHDSFFVPSPIFMIGLDVETFDKLKKYYQSVVKVHKEKNGSKNTMLTPTPDRVPHMGVDFDQYQCFCPAKEVIPLRKRLPIYQGSYGAVLRICQQAHQIHDLSVNLVAQHAEDLSYAQKCAAYHQLLSDDQDSDVICVSEKEEDVDVENFPNIRALEDHLEDLEFDSDMELDLDDEIMDIPNASDAYIDLVKKQAAVTDCFAVLGFSALQSSETSTECQVKYQQISTFEKPKRSRTSVQRFPTVT</sequence>
<dbReference type="Proteomes" id="UP000887577">
    <property type="component" value="Unplaced"/>
</dbReference>
<accession>A0A914Y8X2</accession>
<dbReference type="WBParaSite" id="PSU_v2.g15202.t1">
    <property type="protein sequence ID" value="PSU_v2.g15202.t1"/>
    <property type="gene ID" value="PSU_v2.g15202"/>
</dbReference>
<name>A0A914Y8X2_9BILA</name>
<evidence type="ECO:0000313" key="2">
    <source>
        <dbReference type="WBParaSite" id="PSU_v2.g15202.t1"/>
    </source>
</evidence>
<organism evidence="1 2">
    <name type="scientific">Panagrolaimus superbus</name>
    <dbReference type="NCBI Taxonomy" id="310955"/>
    <lineage>
        <taxon>Eukaryota</taxon>
        <taxon>Metazoa</taxon>
        <taxon>Ecdysozoa</taxon>
        <taxon>Nematoda</taxon>
        <taxon>Chromadorea</taxon>
        <taxon>Rhabditida</taxon>
        <taxon>Tylenchina</taxon>
        <taxon>Panagrolaimomorpha</taxon>
        <taxon>Panagrolaimoidea</taxon>
        <taxon>Panagrolaimidae</taxon>
        <taxon>Panagrolaimus</taxon>
    </lineage>
</organism>
<protein>
    <submittedName>
        <fullName evidence="2">Uncharacterized protein</fullName>
    </submittedName>
</protein>
<keyword evidence="1" id="KW-1185">Reference proteome</keyword>
<evidence type="ECO:0000313" key="1">
    <source>
        <dbReference type="Proteomes" id="UP000887577"/>
    </source>
</evidence>
<proteinExistence type="predicted"/>